<proteinExistence type="predicted"/>
<organism evidence="1 2">
    <name type="scientific">Pyropia yezoensis</name>
    <name type="common">Susabi-nori</name>
    <name type="synonym">Porphyra yezoensis</name>
    <dbReference type="NCBI Taxonomy" id="2788"/>
    <lineage>
        <taxon>Eukaryota</taxon>
        <taxon>Rhodophyta</taxon>
        <taxon>Bangiophyceae</taxon>
        <taxon>Bangiales</taxon>
        <taxon>Bangiaceae</taxon>
        <taxon>Pyropia</taxon>
    </lineage>
</organism>
<name>A0ACC3C4B5_PYRYE</name>
<protein>
    <submittedName>
        <fullName evidence="1">Uncharacterized protein</fullName>
    </submittedName>
</protein>
<evidence type="ECO:0000313" key="2">
    <source>
        <dbReference type="Proteomes" id="UP000798662"/>
    </source>
</evidence>
<evidence type="ECO:0000313" key="1">
    <source>
        <dbReference type="EMBL" id="KAK1864657.1"/>
    </source>
</evidence>
<dbReference type="Proteomes" id="UP000798662">
    <property type="component" value="Chromosome 2"/>
</dbReference>
<dbReference type="EMBL" id="CM020619">
    <property type="protein sequence ID" value="KAK1864657.1"/>
    <property type="molecule type" value="Genomic_DNA"/>
</dbReference>
<reference evidence="1" key="1">
    <citation type="submission" date="2019-11" db="EMBL/GenBank/DDBJ databases">
        <title>Nori genome reveals adaptations in red seaweeds to the harsh intertidal environment.</title>
        <authorList>
            <person name="Wang D."/>
            <person name="Mao Y."/>
        </authorList>
    </citation>
    <scope>NUCLEOTIDE SEQUENCE</scope>
    <source>
        <tissue evidence="1">Gametophyte</tissue>
    </source>
</reference>
<sequence>MTTMAAFLPPTSPLATHLTLRGAAACRVPRSVVSVARRRAAAPAPGAPCRGVSATTTPTAMAEPPAEEGAAAPATPAAGEATASSTTTTTAAGATKEPQKQTVFGALVFGFIMAIMALGLVATLARGFVPDGLVGPA</sequence>
<gene>
    <name evidence="1" type="ORF">I4F81_007201</name>
</gene>
<accession>A0ACC3C4B5</accession>
<comment type="caution">
    <text evidence="1">The sequence shown here is derived from an EMBL/GenBank/DDBJ whole genome shotgun (WGS) entry which is preliminary data.</text>
</comment>
<keyword evidence="2" id="KW-1185">Reference proteome</keyword>